<feature type="transmembrane region" description="Helical" evidence="8">
    <location>
        <begin position="380"/>
        <end position="405"/>
    </location>
</feature>
<feature type="compositionally biased region" description="Low complexity" evidence="7">
    <location>
        <begin position="64"/>
        <end position="76"/>
    </location>
</feature>
<keyword evidence="11" id="KW-1185">Reference proteome</keyword>
<evidence type="ECO:0000313" key="10">
    <source>
        <dbReference type="EMBL" id="KAJ5482948.1"/>
    </source>
</evidence>
<dbReference type="InterPro" id="IPR020846">
    <property type="entry name" value="MFS_dom"/>
</dbReference>
<reference evidence="10" key="2">
    <citation type="journal article" date="2023" name="IMA Fungus">
        <title>Comparative genomic study of the Penicillium genus elucidates a diverse pangenome and 15 lateral gene transfer events.</title>
        <authorList>
            <person name="Petersen C."/>
            <person name="Sorensen T."/>
            <person name="Nielsen M.R."/>
            <person name="Sondergaard T.E."/>
            <person name="Sorensen J.L."/>
            <person name="Fitzpatrick D.A."/>
            <person name="Frisvad J.C."/>
            <person name="Nielsen K.L."/>
        </authorList>
    </citation>
    <scope>NUCLEOTIDE SEQUENCE</scope>
    <source>
        <strain evidence="10">IBT 30728</strain>
    </source>
</reference>
<gene>
    <name evidence="10" type="ORF">N7539_006394</name>
</gene>
<keyword evidence="5 8" id="KW-1133">Transmembrane helix</keyword>
<evidence type="ECO:0000313" key="11">
    <source>
        <dbReference type="Proteomes" id="UP001148312"/>
    </source>
</evidence>
<evidence type="ECO:0000256" key="5">
    <source>
        <dbReference type="ARBA" id="ARBA00022989"/>
    </source>
</evidence>
<evidence type="ECO:0000256" key="4">
    <source>
        <dbReference type="ARBA" id="ARBA00022692"/>
    </source>
</evidence>
<dbReference type="AlphaFoldDB" id="A0A9X0BSU1"/>
<feature type="transmembrane region" description="Helical" evidence="8">
    <location>
        <begin position="128"/>
        <end position="151"/>
    </location>
</feature>
<dbReference type="SUPFAM" id="SSF103473">
    <property type="entry name" value="MFS general substrate transporter"/>
    <property type="match status" value="1"/>
</dbReference>
<dbReference type="Proteomes" id="UP001148312">
    <property type="component" value="Unassembled WGS sequence"/>
</dbReference>
<keyword evidence="4 8" id="KW-0812">Transmembrane</keyword>
<dbReference type="PROSITE" id="PS50850">
    <property type="entry name" value="MFS"/>
    <property type="match status" value="1"/>
</dbReference>
<comment type="similarity">
    <text evidence="2">Belongs to the major facilitator superfamily. Monocarboxylate porter (TC 2.A.1.13) family.</text>
</comment>
<sequence>MNDFHQDPVGAPSIADSTTTRALSEHSTPSIANQTHHDMEKGKPTTQPVESQHVPEKDEKASEKAAAGDPALAAAPGPGPPPDGGAEAWMSVLGAFFGLFVSFGWINCIGIFQTYYETHQLRDLSTSTVTWITSLETFIMFFAGPVFGTIFDSYGPRAILLGGTFFHVFGLMMASLSTEYYQFILAQGICSPLGASAVFTASVNSVSTWFAKRRAFALGITASGSSLGGVIFPIMVSNLIPKVGFPWAMRICAFLILGMLVISNVTLRSRIKHTKKPFDIMNFVHPLKDKKFMITVAACFCFFWGMFLPFTFVITQAQRYGMSEHLSVYLIPILNAASVFGRTIPGYLADRVGRYNIMIFFSYLSAILVLALWLPSRSNVPAIIFSALYGFSSGAFVSIVPALIAQISDLREVGVRNGTCFAIISFAALTGTPIGGALVPDVLTGSYTRLQVFCGVVMMVGSSLFVVARVVVGGCNLRKKV</sequence>
<reference evidence="10" key="1">
    <citation type="submission" date="2022-12" db="EMBL/GenBank/DDBJ databases">
        <authorList>
            <person name="Petersen C."/>
        </authorList>
    </citation>
    <scope>NUCLEOTIDE SEQUENCE</scope>
    <source>
        <strain evidence="10">IBT 30728</strain>
    </source>
</reference>
<dbReference type="RefSeq" id="XP_056788920.1">
    <property type="nucleotide sequence ID" value="XM_056935996.1"/>
</dbReference>
<proteinExistence type="inferred from homology"/>
<dbReference type="PANTHER" id="PTHR11360:SF224">
    <property type="entry name" value="MAJOR FACILITATOR SUPERFAMILY (MFS) PROFILE DOMAIN-CONTAINING PROTEIN-RELATED"/>
    <property type="match status" value="1"/>
</dbReference>
<keyword evidence="6 8" id="KW-0472">Membrane</keyword>
<feature type="transmembrane region" description="Helical" evidence="8">
    <location>
        <begin position="417"/>
        <end position="438"/>
    </location>
</feature>
<feature type="compositionally biased region" description="Polar residues" evidence="7">
    <location>
        <begin position="15"/>
        <end position="34"/>
    </location>
</feature>
<keyword evidence="3" id="KW-0813">Transport</keyword>
<feature type="transmembrane region" description="Helical" evidence="8">
    <location>
        <begin position="292"/>
        <end position="314"/>
    </location>
</feature>
<feature type="domain" description="Major facilitator superfamily (MFS) profile" evidence="9">
    <location>
        <begin position="91"/>
        <end position="480"/>
    </location>
</feature>
<feature type="transmembrane region" description="Helical" evidence="8">
    <location>
        <begin position="326"/>
        <end position="348"/>
    </location>
</feature>
<dbReference type="InterPro" id="IPR050327">
    <property type="entry name" value="Proton-linked_MCT"/>
</dbReference>
<dbReference type="InterPro" id="IPR036259">
    <property type="entry name" value="MFS_trans_sf"/>
</dbReference>
<feature type="transmembrane region" description="Helical" evidence="8">
    <location>
        <begin position="355"/>
        <end position="374"/>
    </location>
</feature>
<evidence type="ECO:0000259" key="9">
    <source>
        <dbReference type="PROSITE" id="PS50850"/>
    </source>
</evidence>
<accession>A0A9X0BSU1</accession>
<feature type="transmembrane region" description="Helical" evidence="8">
    <location>
        <begin position="450"/>
        <end position="472"/>
    </location>
</feature>
<protein>
    <submittedName>
        <fullName evidence="10">MFS transporter asaE</fullName>
    </submittedName>
</protein>
<feature type="region of interest" description="Disordered" evidence="7">
    <location>
        <begin position="1"/>
        <end position="83"/>
    </location>
</feature>
<dbReference type="CDD" id="cd17352">
    <property type="entry name" value="MFS_MCT_SLC16"/>
    <property type="match status" value="1"/>
</dbReference>
<dbReference type="GeneID" id="81626245"/>
<dbReference type="PANTHER" id="PTHR11360">
    <property type="entry name" value="MONOCARBOXYLATE TRANSPORTER"/>
    <property type="match status" value="1"/>
</dbReference>
<dbReference type="Gene3D" id="1.20.1250.20">
    <property type="entry name" value="MFS general substrate transporter like domains"/>
    <property type="match status" value="2"/>
</dbReference>
<name>A0A9X0BSU1_9EURO</name>
<feature type="transmembrane region" description="Helical" evidence="8">
    <location>
        <begin position="247"/>
        <end position="267"/>
    </location>
</feature>
<dbReference type="EMBL" id="JAPWDQ010000008">
    <property type="protein sequence ID" value="KAJ5482948.1"/>
    <property type="molecule type" value="Genomic_DNA"/>
</dbReference>
<comment type="caution">
    <text evidence="10">The sequence shown here is derived from an EMBL/GenBank/DDBJ whole genome shotgun (WGS) entry which is preliminary data.</text>
</comment>
<evidence type="ECO:0000256" key="7">
    <source>
        <dbReference type="SAM" id="MobiDB-lite"/>
    </source>
</evidence>
<feature type="transmembrane region" description="Helical" evidence="8">
    <location>
        <begin position="215"/>
        <end position="235"/>
    </location>
</feature>
<dbReference type="GO" id="GO:0022857">
    <property type="term" value="F:transmembrane transporter activity"/>
    <property type="evidence" value="ECO:0007669"/>
    <property type="project" value="InterPro"/>
</dbReference>
<feature type="compositionally biased region" description="Basic and acidic residues" evidence="7">
    <location>
        <begin position="53"/>
        <end position="63"/>
    </location>
</feature>
<organism evidence="10 11">
    <name type="scientific">Penicillium diatomitis</name>
    <dbReference type="NCBI Taxonomy" id="2819901"/>
    <lineage>
        <taxon>Eukaryota</taxon>
        <taxon>Fungi</taxon>
        <taxon>Dikarya</taxon>
        <taxon>Ascomycota</taxon>
        <taxon>Pezizomycotina</taxon>
        <taxon>Eurotiomycetes</taxon>
        <taxon>Eurotiomycetidae</taxon>
        <taxon>Eurotiales</taxon>
        <taxon>Aspergillaceae</taxon>
        <taxon>Penicillium</taxon>
    </lineage>
</organism>
<evidence type="ECO:0000256" key="2">
    <source>
        <dbReference type="ARBA" id="ARBA00006727"/>
    </source>
</evidence>
<evidence type="ECO:0000256" key="3">
    <source>
        <dbReference type="ARBA" id="ARBA00022448"/>
    </source>
</evidence>
<dbReference type="Pfam" id="PF07690">
    <property type="entry name" value="MFS_1"/>
    <property type="match status" value="1"/>
</dbReference>
<comment type="subcellular location">
    <subcellularLocation>
        <location evidence="1">Membrane</location>
        <topology evidence="1">Multi-pass membrane protein</topology>
    </subcellularLocation>
</comment>
<evidence type="ECO:0000256" key="1">
    <source>
        <dbReference type="ARBA" id="ARBA00004141"/>
    </source>
</evidence>
<evidence type="ECO:0000256" key="8">
    <source>
        <dbReference type="SAM" id="Phobius"/>
    </source>
</evidence>
<feature type="transmembrane region" description="Helical" evidence="8">
    <location>
        <begin position="183"/>
        <end position="203"/>
    </location>
</feature>
<feature type="transmembrane region" description="Helical" evidence="8">
    <location>
        <begin position="92"/>
        <end position="116"/>
    </location>
</feature>
<dbReference type="InterPro" id="IPR011701">
    <property type="entry name" value="MFS"/>
</dbReference>
<evidence type="ECO:0000256" key="6">
    <source>
        <dbReference type="ARBA" id="ARBA00023136"/>
    </source>
</evidence>
<dbReference type="GO" id="GO:0016020">
    <property type="term" value="C:membrane"/>
    <property type="evidence" value="ECO:0007669"/>
    <property type="project" value="UniProtKB-SubCell"/>
</dbReference>
<feature type="transmembrane region" description="Helical" evidence="8">
    <location>
        <begin position="158"/>
        <end position="177"/>
    </location>
</feature>